<evidence type="ECO:0000313" key="1">
    <source>
        <dbReference type="EMBL" id="OLS03087.1"/>
    </source>
</evidence>
<dbReference type="PROSITE" id="PS51257">
    <property type="entry name" value="PROKAR_LIPOPROTEIN"/>
    <property type="match status" value="1"/>
</dbReference>
<dbReference type="RefSeq" id="WP_075725356.1">
    <property type="nucleotide sequence ID" value="NZ_LTDM01000011.1"/>
</dbReference>
<name>A0A1U7M711_TISCR</name>
<dbReference type="EMBL" id="LTDM01000011">
    <property type="protein sequence ID" value="OLS03087.1"/>
    <property type="molecule type" value="Genomic_DNA"/>
</dbReference>
<dbReference type="InterPro" id="IPR007487">
    <property type="entry name" value="ABC_transpt-TYRBP-like"/>
</dbReference>
<reference evidence="1 2" key="1">
    <citation type="submission" date="2016-02" db="EMBL/GenBank/DDBJ databases">
        <title>Genome sequence of Tissierella creatinophila DSM 6911.</title>
        <authorList>
            <person name="Poehlein A."/>
            <person name="Daniel R."/>
        </authorList>
    </citation>
    <scope>NUCLEOTIDE SEQUENCE [LARGE SCALE GENOMIC DNA]</scope>
    <source>
        <strain evidence="1 2">DSM 6911</strain>
    </source>
</reference>
<comment type="caution">
    <text evidence="1">The sequence shown here is derived from an EMBL/GenBank/DDBJ whole genome shotgun (WGS) entry which is preliminary data.</text>
</comment>
<dbReference type="AlphaFoldDB" id="A0A1U7M711"/>
<dbReference type="InterPro" id="IPR028082">
    <property type="entry name" value="Peripla_BP_I"/>
</dbReference>
<organism evidence="1 2">
    <name type="scientific">Tissierella creatinophila DSM 6911</name>
    <dbReference type="NCBI Taxonomy" id="1123403"/>
    <lineage>
        <taxon>Bacteria</taxon>
        <taxon>Bacillati</taxon>
        <taxon>Bacillota</taxon>
        <taxon>Tissierellia</taxon>
        <taxon>Tissierellales</taxon>
        <taxon>Tissierellaceae</taxon>
        <taxon>Tissierella</taxon>
    </lineage>
</organism>
<dbReference type="SUPFAM" id="SSF53822">
    <property type="entry name" value="Periplasmic binding protein-like I"/>
    <property type="match status" value="1"/>
</dbReference>
<evidence type="ECO:0000313" key="2">
    <source>
        <dbReference type="Proteomes" id="UP000186112"/>
    </source>
</evidence>
<sequence length="337" mass="36091">MIKKRISKMLLGLMIGATLLSGCAKKDGKDGQVSGNGEDKTSDKEFKIGISQLAEHPALDDARRGFEDGLKELGVNAKIDFKNAQGDIPTATTISQKFANDKVDLIYAIATPAVQSAKQVTSEIPILFSAVTDPVAAGILDSFEKPGGNITGTSDESPIDKQLKIFNDLDPSIKKVGIIFNTSEPNSEIQIEIAKKLAPKFGLEIVSMGISNINEIPQTMDSMVKKVDAIYTITDNMVASAINIISEKAIANNMITVGAEDSHVGGGILITDGLSYYELGKQTASMAKSILIDGDKPSDIAVEKAQNTSKVFNEETMKKLNLDQGNTAFKDATKFEK</sequence>
<dbReference type="PANTHER" id="PTHR35271">
    <property type="entry name" value="ABC TRANSPORTER, SUBSTRATE-BINDING LIPOPROTEIN-RELATED"/>
    <property type="match status" value="1"/>
</dbReference>
<accession>A0A1U7M711</accession>
<keyword evidence="2" id="KW-1185">Reference proteome</keyword>
<dbReference type="Pfam" id="PF04392">
    <property type="entry name" value="ABC_sub_bind"/>
    <property type="match status" value="1"/>
</dbReference>
<proteinExistence type="predicted"/>
<dbReference type="PANTHER" id="PTHR35271:SF1">
    <property type="entry name" value="ABC TRANSPORTER, SUBSTRATE-BINDING LIPOPROTEIN"/>
    <property type="match status" value="1"/>
</dbReference>
<protein>
    <submittedName>
        <fullName evidence="1">ABC transporter substrate binding protein</fullName>
    </submittedName>
</protein>
<gene>
    <name evidence="1" type="ORF">TICRE_07830</name>
</gene>
<dbReference type="CDD" id="cd06325">
    <property type="entry name" value="PBP1_ABC_unchar_transporter"/>
    <property type="match status" value="1"/>
</dbReference>
<dbReference type="Proteomes" id="UP000186112">
    <property type="component" value="Unassembled WGS sequence"/>
</dbReference>
<dbReference type="Gene3D" id="3.40.50.2300">
    <property type="match status" value="2"/>
</dbReference>
<dbReference type="OrthoDB" id="9776955at2"/>